<evidence type="ECO:0000313" key="3">
    <source>
        <dbReference type="Proteomes" id="UP000011682"/>
    </source>
</evidence>
<keyword evidence="1" id="KW-1133">Transmembrane helix</keyword>
<sequence length="154" mass="17288">MTLFDVTFIFCTLTGTVIGARLGASYGETILPGLLVGAGLGAVAGVAAYALLVSCLIGLVRFIEWWRPPRPPCRQGRCGPNDYEFLAGREDLSEADKQLMQRRSQEHLGFPYRCRCGDRYIPNNDHSQWLEVAPDGTLRPYRYHKPFGRKWLPA</sequence>
<dbReference type="EMBL" id="ANAH02000004">
    <property type="protein sequence ID" value="EPX64369.1"/>
    <property type="molecule type" value="Genomic_DNA"/>
</dbReference>
<evidence type="ECO:0000313" key="2">
    <source>
        <dbReference type="EMBL" id="EPX64369.1"/>
    </source>
</evidence>
<reference evidence="2" key="1">
    <citation type="submission" date="2013-05" db="EMBL/GenBank/DDBJ databases">
        <title>Genome assembly of Cystobacter fuscus DSM 2262.</title>
        <authorList>
            <person name="Sharma G."/>
            <person name="Khatri I."/>
            <person name="Kaur C."/>
            <person name="Mayilraj S."/>
            <person name="Subramanian S."/>
        </authorList>
    </citation>
    <scope>NUCLEOTIDE SEQUENCE [LARGE SCALE GENOMIC DNA]</scope>
    <source>
        <strain evidence="2">DSM 2262</strain>
    </source>
</reference>
<keyword evidence="1" id="KW-0812">Transmembrane</keyword>
<comment type="caution">
    <text evidence="2">The sequence shown here is derived from an EMBL/GenBank/DDBJ whole genome shotgun (WGS) entry which is preliminary data.</text>
</comment>
<name>S9QST8_CYSF2</name>
<dbReference type="AlphaFoldDB" id="S9QST8"/>
<keyword evidence="3" id="KW-1185">Reference proteome</keyword>
<accession>S9QST8</accession>
<organism evidence="2 3">
    <name type="scientific">Cystobacter fuscus (strain ATCC 25194 / DSM 2262 / NBRC 100088 / M29)</name>
    <dbReference type="NCBI Taxonomy" id="1242864"/>
    <lineage>
        <taxon>Bacteria</taxon>
        <taxon>Pseudomonadati</taxon>
        <taxon>Myxococcota</taxon>
        <taxon>Myxococcia</taxon>
        <taxon>Myxococcales</taxon>
        <taxon>Cystobacterineae</taxon>
        <taxon>Archangiaceae</taxon>
        <taxon>Cystobacter</taxon>
    </lineage>
</organism>
<keyword evidence="1" id="KW-0472">Membrane</keyword>
<gene>
    <name evidence="2" type="ORF">D187_005503</name>
</gene>
<proteinExistence type="predicted"/>
<dbReference type="Proteomes" id="UP000011682">
    <property type="component" value="Unassembled WGS sequence"/>
</dbReference>
<feature type="transmembrane region" description="Helical" evidence="1">
    <location>
        <begin position="35"/>
        <end position="60"/>
    </location>
</feature>
<protein>
    <submittedName>
        <fullName evidence="2">Uncharacterized protein</fullName>
    </submittedName>
</protein>
<dbReference type="RefSeq" id="WP_002628475.1">
    <property type="nucleotide sequence ID" value="NZ_ANAH02000004.1"/>
</dbReference>
<evidence type="ECO:0000256" key="1">
    <source>
        <dbReference type="SAM" id="Phobius"/>
    </source>
</evidence>